<evidence type="ECO:0000313" key="1">
    <source>
        <dbReference type="EMBL" id="EFF81748.1"/>
    </source>
</evidence>
<sequence length="41" mass="4907">MLTFFYFISSNIHSFQLKIELNLSISNIVKNNTPHFDIKYK</sequence>
<reference evidence="2" key="1">
    <citation type="submission" date="2010-03" db="EMBL/GenBank/DDBJ databases">
        <title>Complete sequence of Mobiluncus curtisii ATCC 43063.</title>
        <authorList>
            <person name="Muzny D."/>
            <person name="Qin X."/>
            <person name="Deng J."/>
            <person name="Jiang H."/>
            <person name="Liu Y."/>
            <person name="Qu J."/>
            <person name="Song X.-Z."/>
            <person name="Zhang L."/>
            <person name="Thornton R."/>
            <person name="Coyle M."/>
            <person name="Francisco L."/>
            <person name="Jackson L."/>
            <person name="Javaid M."/>
            <person name="Korchina V."/>
            <person name="Kovar C."/>
            <person name="Mata R."/>
            <person name="Mathew T."/>
            <person name="Ngo R."/>
            <person name="Nguyen L."/>
            <person name="Nguyen N."/>
            <person name="Okwuonu G."/>
            <person name="Ongeri F."/>
            <person name="Pham C."/>
            <person name="Simmons D."/>
            <person name="Wilczek-Boney K."/>
            <person name="Hale W."/>
            <person name="Jakkamsetti A."/>
            <person name="Pham P."/>
            <person name="Ruth R."/>
            <person name="San Lucas F."/>
            <person name="Warren J."/>
            <person name="Zhang J."/>
            <person name="Zhao Z."/>
            <person name="Zhou C."/>
            <person name="Zhu D."/>
            <person name="Lee S."/>
            <person name="Bess C."/>
            <person name="Blankenburg K."/>
            <person name="Forbes L."/>
            <person name="Fu Q."/>
            <person name="Gubbala S."/>
            <person name="Hirani K."/>
            <person name="Jayaseelan J.C."/>
            <person name="Lara F."/>
            <person name="Munidasa M."/>
            <person name="Palculict T."/>
            <person name="Patil S."/>
            <person name="Pu L.-L."/>
            <person name="Saada N."/>
            <person name="Tang L."/>
            <person name="Weissenberger G."/>
            <person name="Zhu Y."/>
            <person name="Hemphill L."/>
            <person name="Shang Y."/>
            <person name="Youmans B."/>
            <person name="Ayvaz T."/>
            <person name="Ross M."/>
            <person name="Santibanez J."/>
            <person name="Aqrawi P."/>
            <person name="Gross S."/>
            <person name="Joshi V."/>
            <person name="Fowler G."/>
            <person name="Nazareth L."/>
            <person name="Reid J."/>
            <person name="Worley K."/>
            <person name="Petrosino J."/>
            <person name="Highlander S."/>
            <person name="Gibbs R."/>
            <person name="Gibbs R."/>
        </authorList>
    </citation>
    <scope>NUCLEOTIDE SEQUENCE [LARGE SCALE GENOMIC DNA]</scope>
    <source>
        <strain evidence="2">ATCC 19194</strain>
    </source>
</reference>
<protein>
    <submittedName>
        <fullName evidence="1">Uncharacterized protein</fullName>
    </submittedName>
</protein>
<proteinExistence type="predicted"/>
<organism evidence="1 2">
    <name type="scientific">Acinetobacter haemolyticus ATCC 19194</name>
    <dbReference type="NCBI Taxonomy" id="707232"/>
    <lineage>
        <taxon>Bacteria</taxon>
        <taxon>Pseudomonadati</taxon>
        <taxon>Pseudomonadota</taxon>
        <taxon>Gammaproteobacteria</taxon>
        <taxon>Moraxellales</taxon>
        <taxon>Moraxellaceae</taxon>
        <taxon>Acinetobacter</taxon>
    </lineage>
</organism>
<name>D4XSR5_ACIHA</name>
<dbReference type="Proteomes" id="UP000003085">
    <property type="component" value="Unassembled WGS sequence"/>
</dbReference>
<dbReference type="EMBL" id="ADMT01000207">
    <property type="protein sequence ID" value="EFF81748.1"/>
    <property type="molecule type" value="Genomic_DNA"/>
</dbReference>
<accession>D4XSR5</accession>
<gene>
    <name evidence="1" type="ORF">HMP0015_2757</name>
</gene>
<evidence type="ECO:0000313" key="2">
    <source>
        <dbReference type="Proteomes" id="UP000003085"/>
    </source>
</evidence>
<dbReference type="HOGENOM" id="CLU_3264258_0_0_6"/>
<dbReference type="AlphaFoldDB" id="D4XSR5"/>
<comment type="caution">
    <text evidence="1">The sequence shown here is derived from an EMBL/GenBank/DDBJ whole genome shotgun (WGS) entry which is preliminary data.</text>
</comment>